<accession>A0ABN9KQT7</accession>
<comment type="caution">
    <text evidence="2">The sequence shown here is derived from an EMBL/GenBank/DDBJ whole genome shotgun (WGS) entry which is preliminary data.</text>
</comment>
<name>A0ABN9KQT7_9NEOB</name>
<dbReference type="EMBL" id="CAUEEQ010000003">
    <property type="protein sequence ID" value="CAJ0915471.1"/>
    <property type="molecule type" value="Genomic_DNA"/>
</dbReference>
<organism evidence="2 3">
    <name type="scientific">Ranitomeya imitator</name>
    <name type="common">mimic poison frog</name>
    <dbReference type="NCBI Taxonomy" id="111125"/>
    <lineage>
        <taxon>Eukaryota</taxon>
        <taxon>Metazoa</taxon>
        <taxon>Chordata</taxon>
        <taxon>Craniata</taxon>
        <taxon>Vertebrata</taxon>
        <taxon>Euteleostomi</taxon>
        <taxon>Amphibia</taxon>
        <taxon>Batrachia</taxon>
        <taxon>Anura</taxon>
        <taxon>Neobatrachia</taxon>
        <taxon>Hyloidea</taxon>
        <taxon>Dendrobatidae</taxon>
        <taxon>Dendrobatinae</taxon>
        <taxon>Ranitomeya</taxon>
    </lineage>
</organism>
<protein>
    <submittedName>
        <fullName evidence="2">Uncharacterized protein</fullName>
    </submittedName>
</protein>
<keyword evidence="3" id="KW-1185">Reference proteome</keyword>
<proteinExistence type="predicted"/>
<keyword evidence="1" id="KW-0175">Coiled coil</keyword>
<evidence type="ECO:0000313" key="3">
    <source>
        <dbReference type="Proteomes" id="UP001176940"/>
    </source>
</evidence>
<sequence>MFTLVTGDLGIVGRWRAVCVTALQRPNSDAAAIRIVVGIAAASLSVTSIETRDDLRKAQDDLQQQIQMVEELTCKTTSLEQKLASVENQLRETVLLLKEANSERELIELSKEKLLLEREDLHNEIETKKLALDKCEKEGSEAGQKISDLTAQLKAASEERNKMELRNEELQKLSTEIQDDLQKAQEELQQQKHRVEKLTNEISLLEEKYPFLCRNPD</sequence>
<feature type="coiled-coil region" evidence="1">
    <location>
        <begin position="52"/>
        <end position="208"/>
    </location>
</feature>
<dbReference type="Proteomes" id="UP001176940">
    <property type="component" value="Unassembled WGS sequence"/>
</dbReference>
<reference evidence="2" key="1">
    <citation type="submission" date="2023-07" db="EMBL/GenBank/DDBJ databases">
        <authorList>
            <person name="Stuckert A."/>
        </authorList>
    </citation>
    <scope>NUCLEOTIDE SEQUENCE</scope>
</reference>
<evidence type="ECO:0000313" key="2">
    <source>
        <dbReference type="EMBL" id="CAJ0915471.1"/>
    </source>
</evidence>
<evidence type="ECO:0000256" key="1">
    <source>
        <dbReference type="SAM" id="Coils"/>
    </source>
</evidence>
<gene>
    <name evidence="2" type="ORF">RIMI_LOCUS49215</name>
</gene>